<keyword evidence="3" id="KW-1185">Reference proteome</keyword>
<dbReference type="RefSeq" id="WP_344758634.1">
    <property type="nucleotide sequence ID" value="NZ_BAAAZU010000003.1"/>
</dbReference>
<gene>
    <name evidence="2" type="ORF">GCM10022229_08010</name>
</gene>
<comment type="caution">
    <text evidence="2">The sequence shown here is derived from an EMBL/GenBank/DDBJ whole genome shotgun (WGS) entry which is preliminary data.</text>
</comment>
<evidence type="ECO:0008006" key="4">
    <source>
        <dbReference type="Google" id="ProtNLM"/>
    </source>
</evidence>
<proteinExistence type="predicted"/>
<accession>A0ABP7M8F0</accession>
<evidence type="ECO:0000313" key="2">
    <source>
        <dbReference type="EMBL" id="GAA3917086.1"/>
    </source>
</evidence>
<feature type="transmembrane region" description="Helical" evidence="1">
    <location>
        <begin position="137"/>
        <end position="157"/>
    </location>
</feature>
<dbReference type="Proteomes" id="UP001501727">
    <property type="component" value="Unassembled WGS sequence"/>
</dbReference>
<evidence type="ECO:0000256" key="1">
    <source>
        <dbReference type="SAM" id="Phobius"/>
    </source>
</evidence>
<organism evidence="2 3">
    <name type="scientific">Luteimonas lutimaris</name>
    <dbReference type="NCBI Taxonomy" id="698645"/>
    <lineage>
        <taxon>Bacteria</taxon>
        <taxon>Pseudomonadati</taxon>
        <taxon>Pseudomonadota</taxon>
        <taxon>Gammaproteobacteria</taxon>
        <taxon>Lysobacterales</taxon>
        <taxon>Lysobacteraceae</taxon>
        <taxon>Luteimonas</taxon>
    </lineage>
</organism>
<dbReference type="EMBL" id="BAAAZU010000003">
    <property type="protein sequence ID" value="GAA3917086.1"/>
    <property type="molecule type" value="Genomic_DNA"/>
</dbReference>
<keyword evidence="1" id="KW-0472">Membrane</keyword>
<evidence type="ECO:0000313" key="3">
    <source>
        <dbReference type="Proteomes" id="UP001501727"/>
    </source>
</evidence>
<reference evidence="3" key="1">
    <citation type="journal article" date="2019" name="Int. J. Syst. Evol. Microbiol.">
        <title>The Global Catalogue of Microorganisms (GCM) 10K type strain sequencing project: providing services to taxonomists for standard genome sequencing and annotation.</title>
        <authorList>
            <consortium name="The Broad Institute Genomics Platform"/>
            <consortium name="The Broad Institute Genome Sequencing Center for Infectious Disease"/>
            <person name="Wu L."/>
            <person name="Ma J."/>
        </authorList>
    </citation>
    <scope>NUCLEOTIDE SEQUENCE [LARGE SCALE GENOMIC DNA]</scope>
    <source>
        <strain evidence="3">JCM 16916</strain>
    </source>
</reference>
<name>A0ABP7M8F0_9GAMM</name>
<keyword evidence="1" id="KW-1133">Transmembrane helix</keyword>
<protein>
    <recommendedName>
        <fullName evidence="4">DUF1440 domain-containing protein</fullName>
    </recommendedName>
</protein>
<keyword evidence="1" id="KW-0812">Transmembrane</keyword>
<feature type="transmembrane region" description="Helical" evidence="1">
    <location>
        <begin position="64"/>
        <end position="86"/>
    </location>
</feature>
<feature type="transmembrane region" description="Helical" evidence="1">
    <location>
        <begin position="98"/>
        <end position="117"/>
    </location>
</feature>
<sequence length="163" mass="16946">MPSHLPARQLAVVALAGIVAGTLDLVYASTFWGIQLGFTPLQILQSVAAGWLGRDAAYGGGVPAALLGATSHYAIAIAMAMAFFLAARRRPALVLRPAVYGALYGLVLYAAMTYVVVPLSNAGSGQLPAWRWENLSHIAGHMVLVGIPCALGARRALVPSNAP</sequence>